<dbReference type="SUPFAM" id="SSF57850">
    <property type="entry name" value="RING/U-box"/>
    <property type="match status" value="1"/>
</dbReference>
<dbReference type="RefSeq" id="NP_203261.1">
    <property type="nucleotide sequence ID" value="NC_003083.1"/>
</dbReference>
<protein>
    <submittedName>
        <fullName evidence="1 2">IAP-4</fullName>
    </submittedName>
</protein>
<dbReference type="Gene3D" id="3.30.40.10">
    <property type="entry name" value="Zinc/RING finger domain, C3HC4 (zinc finger)"/>
    <property type="match status" value="1"/>
</dbReference>
<accession>Q9YKL4</accession>
<name>Q9YKL4_NPVEP</name>
<evidence type="ECO:0000313" key="3">
    <source>
        <dbReference type="Proteomes" id="UP000203221"/>
    </source>
</evidence>
<dbReference type="Pfam" id="PF13920">
    <property type="entry name" value="zf-C3HC4_3"/>
    <property type="match status" value="1"/>
</dbReference>
<sequence length="141" mass="15933">MVHVRLICGKELRVRVDDPAYRRDANCTFLKQLRCEGAIYKVAPSAITLVCRDTKCYYNIKPRGVTAAIPIKNMTLTRVCTNDDDEDDDKCILCLVKEKQMVAAPCGHYTLCTVCSVQMCGKPCLLCQMPVTEYVDYNKLL</sequence>
<dbReference type="Proteomes" id="UP000203221">
    <property type="component" value="Segment"/>
</dbReference>
<organism evidence="1">
    <name type="scientific">Epiphyas postvittana nucleopolyhedrovirus</name>
    <name type="common">EppoMNPV</name>
    <dbReference type="NCBI Taxonomy" id="70600"/>
    <lineage>
        <taxon>Viruses</taxon>
        <taxon>Viruses incertae sedis</taxon>
        <taxon>Naldaviricetes</taxon>
        <taxon>Lefavirales</taxon>
        <taxon>Baculoviridae</taxon>
        <taxon>Alphabaculovirus</taxon>
        <taxon>Alphabaculovirus eppostvittanae</taxon>
    </lineage>
</organism>
<dbReference type="EMBL" id="AF119228">
    <property type="protein sequence ID" value="AAD19699.1"/>
    <property type="molecule type" value="Genomic_DNA"/>
</dbReference>
<organismHost>
    <name type="scientific">Lepidoptera</name>
    <name type="common">moths &amp; butterflies</name>
    <dbReference type="NCBI Taxonomy" id="7088"/>
</organismHost>
<reference evidence="2 3" key="2">
    <citation type="journal article" date="2002" name="J. Gen. Virol.">
        <title>Whole genome analysis of the Epiphyas postvittana nucleopolyhedrovirus.</title>
        <authorList>
            <person name="Hyink O."/>
            <person name="Dellow R.A."/>
            <person name="Olsen M.J."/>
            <person name="Caradoc-Davies K.M.B."/>
            <person name="Drake K."/>
            <person name="Herniou E.A."/>
            <person name="Cory J.S."/>
            <person name="O'Reilly D.R."/>
            <person name="Ward V.K."/>
        </authorList>
    </citation>
    <scope>NUCLEOTIDE SEQUENCE [LARGE SCALE GENOMIC DNA]</scope>
</reference>
<proteinExistence type="predicted"/>
<dbReference type="OrthoDB" id="16264at10239"/>
<evidence type="ECO:0000313" key="1">
    <source>
        <dbReference type="EMBL" id="AAD19699.1"/>
    </source>
</evidence>
<dbReference type="GeneID" id="921829"/>
<dbReference type="InterPro" id="IPR013083">
    <property type="entry name" value="Znf_RING/FYVE/PHD"/>
</dbReference>
<gene>
    <name evidence="1" type="primary">iap-4</name>
</gene>
<reference evidence="1" key="1">
    <citation type="journal article" date="2000" name="J. Gen. Virol.">
        <title>The inhibitors of apoptosis of Epiphyas postvittana nucleopolyhedrovirus.</title>
        <authorList>
            <person name="Maguire T."/>
            <person name="Harrison P."/>
            <person name="Hyink O."/>
            <person name="Kalmakoff J."/>
            <person name="Ward V.K."/>
        </authorList>
    </citation>
    <scope>NUCLEOTIDE SEQUENCE</scope>
</reference>
<evidence type="ECO:0000313" key="2">
    <source>
        <dbReference type="EMBL" id="AAK85656.1"/>
    </source>
</evidence>
<dbReference type="KEGG" id="vg:921829"/>
<keyword evidence="3" id="KW-1185">Reference proteome</keyword>
<dbReference type="EMBL" id="AY043265">
    <property type="protein sequence ID" value="AAK85656.1"/>
    <property type="molecule type" value="Genomic_DNA"/>
</dbReference>